<proteinExistence type="predicted"/>
<dbReference type="GO" id="GO:0016020">
    <property type="term" value="C:membrane"/>
    <property type="evidence" value="ECO:0007669"/>
    <property type="project" value="InterPro"/>
</dbReference>
<evidence type="ECO:0000256" key="3">
    <source>
        <dbReference type="ARBA" id="ARBA00022676"/>
    </source>
</evidence>
<reference evidence="15 16" key="1">
    <citation type="submission" date="2012-08" db="EMBL/GenBank/DDBJ databases">
        <title>Whole genome shotgun sequence of Kineosphaera limosa NBRC 100340.</title>
        <authorList>
            <person name="Yoshida I."/>
            <person name="Isaki S."/>
            <person name="Hosoyama A."/>
            <person name="Tsuchikane K."/>
            <person name="Katsumata H."/>
            <person name="Ando Y."/>
            <person name="Ohji S."/>
            <person name="Hamada M."/>
            <person name="Tamura T."/>
            <person name="Yamazoe A."/>
            <person name="Yamazaki S."/>
            <person name="Fujita N."/>
        </authorList>
    </citation>
    <scope>NUCLEOTIDE SEQUENCE [LARGE SCALE GENOMIC DNA]</scope>
    <source>
        <strain evidence="15 16">NBRC 100340</strain>
    </source>
</reference>
<sequence>MSSASLAVVILAHDRPGQLHRLIDALDPFPVFLHVDAGASAPMFAELTADLPARVQVLPRLRTGWASAGLAVAELVGYRHALAATDATHVALLSGSDYPLASTEVITRRLSADLDRSLVSFHDLPYERWGLLRGYDRFLFRQRAWRRHRLLDPLPRPWPRDIHPAGGSQMKILSRRHADRLVAVLSRRADLRRYFSTVWIADEVLVPSVLTSPFFSPNWAAEVSGVRAPWFMDWGGVGRQSPRWLQPGDFDAIATAAREDGALFARKFGDDSGALLDRIDAELRAKVPTKATASGAVAR</sequence>
<keyword evidence="16" id="KW-1185">Reference proteome</keyword>
<keyword evidence="11" id="KW-0472">Membrane</keyword>
<evidence type="ECO:0000256" key="10">
    <source>
        <dbReference type="ARBA" id="ARBA00023034"/>
    </source>
</evidence>
<dbReference type="Proteomes" id="UP000008366">
    <property type="component" value="Unassembled WGS sequence"/>
</dbReference>
<dbReference type="InterPro" id="IPR003406">
    <property type="entry name" value="Glyco_trans_14"/>
</dbReference>
<keyword evidence="4" id="KW-0808">Transferase</keyword>
<keyword evidence="8" id="KW-0735">Signal-anchor</keyword>
<organism evidence="15 16">
    <name type="scientific">Kineosphaera limosa NBRC 100340</name>
    <dbReference type="NCBI Taxonomy" id="1184609"/>
    <lineage>
        <taxon>Bacteria</taxon>
        <taxon>Bacillati</taxon>
        <taxon>Actinomycetota</taxon>
        <taxon>Actinomycetes</taxon>
        <taxon>Micrococcales</taxon>
        <taxon>Dermatophilaceae</taxon>
        <taxon>Kineosphaera</taxon>
    </lineage>
</organism>
<evidence type="ECO:0000256" key="5">
    <source>
        <dbReference type="ARBA" id="ARBA00022692"/>
    </source>
</evidence>
<evidence type="ECO:0000256" key="14">
    <source>
        <dbReference type="ARBA" id="ARBA00042865"/>
    </source>
</evidence>
<dbReference type="Pfam" id="PF02485">
    <property type="entry name" value="Branch"/>
    <property type="match status" value="1"/>
</dbReference>
<dbReference type="RefSeq" id="WP_006590589.1">
    <property type="nucleotide sequence ID" value="NZ_BAHD01000002.1"/>
</dbReference>
<evidence type="ECO:0000256" key="11">
    <source>
        <dbReference type="ARBA" id="ARBA00023136"/>
    </source>
</evidence>
<evidence type="ECO:0000256" key="6">
    <source>
        <dbReference type="ARBA" id="ARBA00022723"/>
    </source>
</evidence>
<comment type="caution">
    <text evidence="15">The sequence shown here is derived from an EMBL/GenBank/DDBJ whole genome shotgun (WGS) entry which is preliminary data.</text>
</comment>
<evidence type="ECO:0000256" key="4">
    <source>
        <dbReference type="ARBA" id="ARBA00022679"/>
    </source>
</evidence>
<keyword evidence="12" id="KW-1015">Disulfide bond</keyword>
<keyword evidence="3" id="KW-0328">Glycosyltransferase</keyword>
<dbReference type="PANTHER" id="PTHR46025:SF3">
    <property type="entry name" value="XYLOSYLTRANSFERASE OXT"/>
    <property type="match status" value="1"/>
</dbReference>
<dbReference type="GO" id="GO:0050650">
    <property type="term" value="P:chondroitin sulfate proteoglycan biosynthetic process"/>
    <property type="evidence" value="ECO:0007669"/>
    <property type="project" value="TreeGrafter"/>
</dbReference>
<evidence type="ECO:0000256" key="1">
    <source>
        <dbReference type="ARBA" id="ARBA00004323"/>
    </source>
</evidence>
<dbReference type="PANTHER" id="PTHR46025">
    <property type="entry name" value="XYLOSYLTRANSFERASE OXT"/>
    <property type="match status" value="1"/>
</dbReference>
<evidence type="ECO:0000256" key="9">
    <source>
        <dbReference type="ARBA" id="ARBA00022989"/>
    </source>
</evidence>
<keyword evidence="13" id="KW-0325">Glycoprotein</keyword>
<evidence type="ECO:0000256" key="7">
    <source>
        <dbReference type="ARBA" id="ARBA00022824"/>
    </source>
</evidence>
<gene>
    <name evidence="15" type="ORF">KILIM_002_00130</name>
</gene>
<evidence type="ECO:0000313" key="16">
    <source>
        <dbReference type="Proteomes" id="UP000008366"/>
    </source>
</evidence>
<dbReference type="GO" id="GO:0046872">
    <property type="term" value="F:metal ion binding"/>
    <property type="evidence" value="ECO:0007669"/>
    <property type="project" value="UniProtKB-KW"/>
</dbReference>
<name>K6WJT4_9MICO</name>
<dbReference type="STRING" id="1184609.KILIM_002_00130"/>
<keyword evidence="9" id="KW-1133">Transmembrane helix</keyword>
<keyword evidence="10" id="KW-0333">Golgi apparatus</keyword>
<evidence type="ECO:0000256" key="12">
    <source>
        <dbReference type="ARBA" id="ARBA00023157"/>
    </source>
</evidence>
<protein>
    <recommendedName>
        <fullName evidence="14">Peptide O-xylosyltransferase</fullName>
    </recommendedName>
</protein>
<dbReference type="GO" id="GO:0015012">
    <property type="term" value="P:heparan sulfate proteoglycan biosynthetic process"/>
    <property type="evidence" value="ECO:0007669"/>
    <property type="project" value="TreeGrafter"/>
</dbReference>
<keyword evidence="6" id="KW-0479">Metal-binding</keyword>
<dbReference type="EMBL" id="BAHD01000002">
    <property type="protein sequence ID" value="GAB94056.1"/>
    <property type="molecule type" value="Genomic_DNA"/>
</dbReference>
<dbReference type="AlphaFoldDB" id="K6WJT4"/>
<comment type="subcellular location">
    <subcellularLocation>
        <location evidence="2">Endoplasmic reticulum membrane</location>
        <topology evidence="2">Single-pass type II membrane protein</topology>
    </subcellularLocation>
    <subcellularLocation>
        <location evidence="1">Golgi apparatus membrane</location>
        <topology evidence="1">Single-pass type II membrane protein</topology>
    </subcellularLocation>
</comment>
<dbReference type="eggNOG" id="ENOG5031QRD">
    <property type="taxonomic scope" value="Bacteria"/>
</dbReference>
<evidence type="ECO:0000256" key="8">
    <source>
        <dbReference type="ARBA" id="ARBA00022968"/>
    </source>
</evidence>
<accession>K6WJT4</accession>
<evidence type="ECO:0000313" key="15">
    <source>
        <dbReference type="EMBL" id="GAB94056.1"/>
    </source>
</evidence>
<keyword evidence="7" id="KW-0256">Endoplasmic reticulum</keyword>
<dbReference type="GO" id="GO:0030158">
    <property type="term" value="F:protein xylosyltransferase activity"/>
    <property type="evidence" value="ECO:0007669"/>
    <property type="project" value="InterPro"/>
</dbReference>
<keyword evidence="5" id="KW-0812">Transmembrane</keyword>
<dbReference type="InterPro" id="IPR043538">
    <property type="entry name" value="XYLT"/>
</dbReference>
<evidence type="ECO:0000256" key="13">
    <source>
        <dbReference type="ARBA" id="ARBA00023180"/>
    </source>
</evidence>
<evidence type="ECO:0000256" key="2">
    <source>
        <dbReference type="ARBA" id="ARBA00004648"/>
    </source>
</evidence>